<dbReference type="SUPFAM" id="SSF53720">
    <property type="entry name" value="ALDH-like"/>
    <property type="match status" value="1"/>
</dbReference>
<evidence type="ECO:0000313" key="4">
    <source>
        <dbReference type="Proteomes" id="UP000283509"/>
    </source>
</evidence>
<protein>
    <submittedName>
        <fullName evidence="3">Uncharacterized protein</fullName>
    </submittedName>
</protein>
<evidence type="ECO:0000256" key="1">
    <source>
        <dbReference type="ARBA" id="ARBA00023002"/>
    </source>
</evidence>
<dbReference type="PANTHER" id="PTHR43570:SF16">
    <property type="entry name" value="ALDEHYDE DEHYDROGENASE TYPE III, ISOFORM Q"/>
    <property type="match status" value="1"/>
</dbReference>
<accession>A0A3R7SYB4</accession>
<evidence type="ECO:0000313" key="3">
    <source>
        <dbReference type="EMBL" id="ROT81041.1"/>
    </source>
</evidence>
<feature type="compositionally biased region" description="Pro residues" evidence="2">
    <location>
        <begin position="321"/>
        <end position="333"/>
    </location>
</feature>
<feature type="compositionally biased region" description="Low complexity" evidence="2">
    <location>
        <begin position="363"/>
        <end position="375"/>
    </location>
</feature>
<dbReference type="AlphaFoldDB" id="A0A3R7SYB4"/>
<gene>
    <name evidence="3" type="ORF">C7M84_000200</name>
</gene>
<name>A0A3R7SYB4_PENVA</name>
<dbReference type="OrthoDB" id="440325at2759"/>
<dbReference type="PRINTS" id="PR01217">
    <property type="entry name" value="PRICHEXTENSN"/>
</dbReference>
<dbReference type="InterPro" id="IPR016161">
    <property type="entry name" value="Ald_DH/histidinol_DH"/>
</dbReference>
<sequence>MTRYEQVIQQAREAFHSGRTRDVEFRKKQLKALKRMYEENESVFCAALAKDLHKPKQESVLLELNLLKDDITHILARLDEWAKPEKGEGRGSDGYERNRWSDMPTIKADSLGGLLTMVLSRFDIDVVFGYSSEHVTDHWDELVNRCSEAVLPPPPHFLPSSLDSPTSHLLNLLIYTSPQHSSPTPTLPWTALQATSFPIPWTNYSPLLLPTPIPTLSPPLPPLSPKFLGQNLPTPPFPTFPSSPKFPRQSPQFLRLTLPHNPLLHLPPPSLDSSSPLPLLSKFPATTPPHPPFPHLPPPLRFPRRSPPSLLLPNSRDNTPPQLPISPPSPPLLRFPRRSHPPSPLPPSPPIPRTPPPTPLFPTFPLSPSFSASFPQTRSQRL</sequence>
<evidence type="ECO:0000256" key="2">
    <source>
        <dbReference type="SAM" id="MobiDB-lite"/>
    </source>
</evidence>
<feature type="compositionally biased region" description="Pro residues" evidence="2">
    <location>
        <begin position="341"/>
        <end position="362"/>
    </location>
</feature>
<keyword evidence="4" id="KW-1185">Reference proteome</keyword>
<organism evidence="3 4">
    <name type="scientific">Penaeus vannamei</name>
    <name type="common">Whiteleg shrimp</name>
    <name type="synonym">Litopenaeus vannamei</name>
    <dbReference type="NCBI Taxonomy" id="6689"/>
    <lineage>
        <taxon>Eukaryota</taxon>
        <taxon>Metazoa</taxon>
        <taxon>Ecdysozoa</taxon>
        <taxon>Arthropoda</taxon>
        <taxon>Crustacea</taxon>
        <taxon>Multicrustacea</taxon>
        <taxon>Malacostraca</taxon>
        <taxon>Eumalacostraca</taxon>
        <taxon>Eucarida</taxon>
        <taxon>Decapoda</taxon>
        <taxon>Dendrobranchiata</taxon>
        <taxon>Penaeoidea</taxon>
        <taxon>Penaeidae</taxon>
        <taxon>Penaeus</taxon>
    </lineage>
</organism>
<feature type="compositionally biased region" description="Pro residues" evidence="2">
    <location>
        <begin position="286"/>
        <end position="301"/>
    </location>
</feature>
<reference evidence="3 4" key="2">
    <citation type="submission" date="2019-01" db="EMBL/GenBank/DDBJ databases">
        <title>The decoding of complex shrimp genome reveals the adaptation for benthos swimmer, frequently molting mechanism and breeding impact on genome.</title>
        <authorList>
            <person name="Sun Y."/>
            <person name="Gao Y."/>
            <person name="Yu Y."/>
        </authorList>
    </citation>
    <scope>NUCLEOTIDE SEQUENCE [LARGE SCALE GENOMIC DNA]</scope>
    <source>
        <tissue evidence="3">Muscle</tissue>
    </source>
</reference>
<dbReference type="Gene3D" id="3.40.605.10">
    <property type="entry name" value="Aldehyde Dehydrogenase, Chain A, domain 1"/>
    <property type="match status" value="1"/>
</dbReference>
<proteinExistence type="predicted"/>
<comment type="caution">
    <text evidence="3">The sequence shown here is derived from an EMBL/GenBank/DDBJ whole genome shotgun (WGS) entry which is preliminary data.</text>
</comment>
<dbReference type="GO" id="GO:0004029">
    <property type="term" value="F:aldehyde dehydrogenase (NAD+) activity"/>
    <property type="evidence" value="ECO:0007669"/>
    <property type="project" value="TreeGrafter"/>
</dbReference>
<dbReference type="GO" id="GO:0005737">
    <property type="term" value="C:cytoplasm"/>
    <property type="evidence" value="ECO:0007669"/>
    <property type="project" value="TreeGrafter"/>
</dbReference>
<feature type="region of interest" description="Disordered" evidence="2">
    <location>
        <begin position="275"/>
        <end position="382"/>
    </location>
</feature>
<reference evidence="3 4" key="1">
    <citation type="submission" date="2018-04" db="EMBL/GenBank/DDBJ databases">
        <authorList>
            <person name="Zhang X."/>
            <person name="Yuan J."/>
            <person name="Li F."/>
            <person name="Xiang J."/>
        </authorList>
    </citation>
    <scope>NUCLEOTIDE SEQUENCE [LARGE SCALE GENOMIC DNA]</scope>
    <source>
        <tissue evidence="3">Muscle</tissue>
    </source>
</reference>
<dbReference type="InterPro" id="IPR012394">
    <property type="entry name" value="Aldehyde_DH_NAD(P)"/>
</dbReference>
<dbReference type="GO" id="GO:0006081">
    <property type="term" value="P:aldehyde metabolic process"/>
    <property type="evidence" value="ECO:0007669"/>
    <property type="project" value="InterPro"/>
</dbReference>
<keyword evidence="1" id="KW-0560">Oxidoreductase</keyword>
<dbReference type="EMBL" id="QCYY01001033">
    <property type="protein sequence ID" value="ROT81041.1"/>
    <property type="molecule type" value="Genomic_DNA"/>
</dbReference>
<dbReference type="InterPro" id="IPR016162">
    <property type="entry name" value="Ald_DH_N"/>
</dbReference>
<dbReference type="Proteomes" id="UP000283509">
    <property type="component" value="Unassembled WGS sequence"/>
</dbReference>
<dbReference type="STRING" id="6689.A0A3R7SYB4"/>
<dbReference type="PANTHER" id="PTHR43570">
    <property type="entry name" value="ALDEHYDE DEHYDROGENASE"/>
    <property type="match status" value="1"/>
</dbReference>